<dbReference type="RefSeq" id="XP_002771042.1">
    <property type="nucleotide sequence ID" value="XM_002770996.1"/>
</dbReference>
<dbReference type="InParanoid" id="C5LK71"/>
<keyword evidence="2" id="KW-1185">Reference proteome</keyword>
<reference evidence="1 2" key="1">
    <citation type="submission" date="2008-07" db="EMBL/GenBank/DDBJ databases">
        <authorList>
            <person name="El-Sayed N."/>
            <person name="Caler E."/>
            <person name="Inman J."/>
            <person name="Amedeo P."/>
            <person name="Hass B."/>
            <person name="Wortman J."/>
        </authorList>
    </citation>
    <scope>NUCLEOTIDE SEQUENCE [LARGE SCALE GENOMIC DNA]</scope>
    <source>
        <strain evidence="2">ATCC 50983 / TXsc</strain>
    </source>
</reference>
<dbReference type="EMBL" id="GG682743">
    <property type="protein sequence ID" value="EER02858.1"/>
    <property type="molecule type" value="Genomic_DNA"/>
</dbReference>
<gene>
    <name evidence="1" type="ORF">Pmar_PMAR026015</name>
</gene>
<evidence type="ECO:0000313" key="1">
    <source>
        <dbReference type="EMBL" id="EER02858.1"/>
    </source>
</evidence>
<name>C5LK71_PERM5</name>
<dbReference type="Proteomes" id="UP000007800">
    <property type="component" value="Unassembled WGS sequence"/>
</dbReference>
<protein>
    <submittedName>
        <fullName evidence="1">Uncharacterized protein</fullName>
    </submittedName>
</protein>
<dbReference type="AlphaFoldDB" id="C5LK71"/>
<dbReference type="OrthoDB" id="430027at2759"/>
<accession>C5LK71</accession>
<evidence type="ECO:0000313" key="2">
    <source>
        <dbReference type="Proteomes" id="UP000007800"/>
    </source>
</evidence>
<sequence length="553" mass="62433">MSTTTAVRQSLRAIPTQLRYTRPFQGSGGCLYHITDVQALVGAVHTDFYDKARERMFARAPELIHFMPAMRPGELGLVSHHFAKMGYRQESFWKEVSRVVLEYGMVDPVAWDVACVVNAFATIDYYDEKCILFLADQLLTVVGTIDHITISVLLHGLGRLNEPRKVGEHRGRASTRLPKKALDAFLDTCGDWILANRRELRVCAMGQSMQGFAKLKYYREDLFTALVAGVREMASDFNLSQLSMVINAMARSLTHDWDAEEAICLRLETILSEMNESELPEVSNFIAGILTAFLRLEADCHQTLEESILRHLPRFMPLLSMTDIVLTVPSLARLVQVVPHKEFLEAIFNGRCREYIASYEKEGLGGIMLTAQRLGFTYDVGWWEEAVEQAIAKINGVQWKGLTTASVVYAVARLGVTSENSNVSTEVLTQFKSMRKRLFEGVSSALPRQIVDWHPRAVTTLLTACVKTDHCDPELARALFDRAHATLHQYNAKDISQLISAMGVFEVAHANLIRAIEERFETRALVMDPGLAAVFQTAYSRLGREWVFLHRRR</sequence>
<dbReference type="GeneID" id="9051197"/>
<organism evidence="2">
    <name type="scientific">Perkinsus marinus (strain ATCC 50983 / TXsc)</name>
    <dbReference type="NCBI Taxonomy" id="423536"/>
    <lineage>
        <taxon>Eukaryota</taxon>
        <taxon>Sar</taxon>
        <taxon>Alveolata</taxon>
        <taxon>Perkinsozoa</taxon>
        <taxon>Perkinsea</taxon>
        <taxon>Perkinsida</taxon>
        <taxon>Perkinsidae</taxon>
        <taxon>Perkinsus</taxon>
    </lineage>
</organism>
<proteinExistence type="predicted"/>
<dbReference type="OMA" id="ELRVCAM"/>